<gene>
    <name evidence="2" type="ORF">GCM10010094_81040</name>
</gene>
<dbReference type="Pfam" id="PF14023">
    <property type="entry name" value="Bestrophin-like"/>
    <property type="match status" value="1"/>
</dbReference>
<dbReference type="RefSeq" id="WP_246568670.1">
    <property type="nucleotide sequence ID" value="NZ_BMPQ01000035.1"/>
</dbReference>
<keyword evidence="1" id="KW-0472">Membrane</keyword>
<comment type="caution">
    <text evidence="2">The sequence shown here is derived from an EMBL/GenBank/DDBJ whole genome shotgun (WGS) entry which is preliminary data.</text>
</comment>
<dbReference type="Proteomes" id="UP000637788">
    <property type="component" value="Unassembled WGS sequence"/>
</dbReference>
<protein>
    <recommendedName>
        <fullName evidence="4">DUF4239 domain-containing protein</fullName>
    </recommendedName>
</protein>
<feature type="transmembrane region" description="Helical" evidence="1">
    <location>
        <begin position="190"/>
        <end position="210"/>
    </location>
</feature>
<evidence type="ECO:0008006" key="4">
    <source>
        <dbReference type="Google" id="ProtNLM"/>
    </source>
</evidence>
<reference evidence="2" key="2">
    <citation type="submission" date="2020-09" db="EMBL/GenBank/DDBJ databases">
        <authorList>
            <person name="Sun Q."/>
            <person name="Ohkuma M."/>
        </authorList>
    </citation>
    <scope>NUCLEOTIDE SEQUENCE</scope>
    <source>
        <strain evidence="2">JCM 3035</strain>
    </source>
</reference>
<proteinExistence type="predicted"/>
<accession>A0A917RH86</accession>
<organism evidence="2 3">
    <name type="scientific">Streptomyces flaveus</name>
    <dbReference type="NCBI Taxonomy" id="66370"/>
    <lineage>
        <taxon>Bacteria</taxon>
        <taxon>Bacillati</taxon>
        <taxon>Actinomycetota</taxon>
        <taxon>Actinomycetes</taxon>
        <taxon>Kitasatosporales</taxon>
        <taxon>Streptomycetaceae</taxon>
        <taxon>Streptomyces</taxon>
        <taxon>Streptomyces aurantiacus group</taxon>
    </lineage>
</organism>
<sequence length="266" mass="29259">MNRWIVANVPSWLMLTVLVVVVTGGTALVQSRVRHHFPSLRNGKHNDIAGFLIAVVGVVYAFVISFIAFSLWEEVKTESYATQTEASMVLQLAKDADVFDDTTRSRIRQSALAYTRSVVAEWPTAATGHTTAEADHALEGLYTTYEELEPGNDTQRAFLEESQEDLREVSILRTERVLHALQETGPTSSLWAVILLASALTLGFSVIFGLEDARLHYGMVGAMSVLVAANLFLVLELSYPFLGELSASPESMQTVIQEIQALGTLR</sequence>
<evidence type="ECO:0000256" key="1">
    <source>
        <dbReference type="SAM" id="Phobius"/>
    </source>
</evidence>
<name>A0A917RH86_9ACTN</name>
<keyword evidence="1" id="KW-0812">Transmembrane</keyword>
<evidence type="ECO:0000313" key="3">
    <source>
        <dbReference type="Proteomes" id="UP000637788"/>
    </source>
</evidence>
<dbReference type="EMBL" id="BMPQ01000035">
    <property type="protein sequence ID" value="GGL08023.1"/>
    <property type="molecule type" value="Genomic_DNA"/>
</dbReference>
<dbReference type="AlphaFoldDB" id="A0A917RH86"/>
<feature type="transmembrane region" description="Helical" evidence="1">
    <location>
        <begin position="217"/>
        <end position="242"/>
    </location>
</feature>
<reference evidence="2" key="1">
    <citation type="journal article" date="2014" name="Int. J. Syst. Evol. Microbiol.">
        <title>Complete genome sequence of Corynebacterium casei LMG S-19264T (=DSM 44701T), isolated from a smear-ripened cheese.</title>
        <authorList>
            <consortium name="US DOE Joint Genome Institute (JGI-PGF)"/>
            <person name="Walter F."/>
            <person name="Albersmeier A."/>
            <person name="Kalinowski J."/>
            <person name="Ruckert C."/>
        </authorList>
    </citation>
    <scope>NUCLEOTIDE SEQUENCE</scope>
    <source>
        <strain evidence="2">JCM 3035</strain>
    </source>
</reference>
<evidence type="ECO:0000313" key="2">
    <source>
        <dbReference type="EMBL" id="GGL08023.1"/>
    </source>
</evidence>
<feature type="transmembrane region" description="Helical" evidence="1">
    <location>
        <begin position="12"/>
        <end position="29"/>
    </location>
</feature>
<dbReference type="InterPro" id="IPR025333">
    <property type="entry name" value="DUF4239"/>
</dbReference>
<keyword evidence="1" id="KW-1133">Transmembrane helix</keyword>
<keyword evidence="3" id="KW-1185">Reference proteome</keyword>
<feature type="transmembrane region" description="Helical" evidence="1">
    <location>
        <begin position="50"/>
        <end position="72"/>
    </location>
</feature>